<dbReference type="InterPro" id="IPR050177">
    <property type="entry name" value="Lipid_A_modif_metabolic_enz"/>
</dbReference>
<feature type="domain" description="3-beta hydroxysteroid dehydrogenase/isomerase" evidence="4">
    <location>
        <begin position="27"/>
        <end position="260"/>
    </location>
</feature>
<sequence length="365" mass="39555">MAKRLAALGYDVVALDVRVEPAAGVEAVVGDVRDAKLLQGIFQGADVVFHTASYGMSMREQLHTVIIHAVNVQGTDNVVAACIACGVPSLVYTSTYNTVFGGVEIVAGDESLPLFPLDAHCDAYSRTKALAEQAVLAADGARHVGKDGDPGRGRLHTTALRPAAIYGAGERRHLPRTVENARRGWYKCTFGKPSSLTDMVHVDNLVEAHVLAARSLAHANGGEAAGQAYFISDGSPINMFRFFEPLLVGLGFPTPHLRLPLLVVYCLAWLTELIWQVVHPVWDFEPLLVRAEVLKVGVTHYFSIDKARTELGYAPISTDLVQCGALEWFLERMPEERPRGRGGSVLFVLAALIGVFLVLHALLRA</sequence>
<evidence type="ECO:0000256" key="3">
    <source>
        <dbReference type="RuleBase" id="RU004475"/>
    </source>
</evidence>
<evidence type="ECO:0000313" key="5">
    <source>
        <dbReference type="EMBL" id="RMZ55125.1"/>
    </source>
</evidence>
<dbReference type="Pfam" id="PF01073">
    <property type="entry name" value="3Beta_HSD"/>
    <property type="match status" value="1"/>
</dbReference>
<keyword evidence="3" id="KW-1133">Transmembrane helix</keyword>
<dbReference type="InterPro" id="IPR002225">
    <property type="entry name" value="3Beta_OHSteriod_DH/Estase"/>
</dbReference>
<name>A0A3M7KZD4_AUXPR</name>
<dbReference type="SUPFAM" id="SSF51735">
    <property type="entry name" value="NAD(P)-binding Rossmann-fold domains"/>
    <property type="match status" value="1"/>
</dbReference>
<dbReference type="PANTHER" id="PTHR43245:SF51">
    <property type="entry name" value="SHORT CHAIN DEHYDROGENASE_REDUCTASE FAMILY 42E, MEMBER 2"/>
    <property type="match status" value="1"/>
</dbReference>
<feature type="transmembrane region" description="Helical" evidence="3">
    <location>
        <begin position="343"/>
        <end position="363"/>
    </location>
</feature>
<organism evidence="5 6">
    <name type="scientific">Auxenochlorella protothecoides</name>
    <name type="common">Green microalga</name>
    <name type="synonym">Chlorella protothecoides</name>
    <dbReference type="NCBI Taxonomy" id="3075"/>
    <lineage>
        <taxon>Eukaryota</taxon>
        <taxon>Viridiplantae</taxon>
        <taxon>Chlorophyta</taxon>
        <taxon>core chlorophytes</taxon>
        <taxon>Trebouxiophyceae</taxon>
        <taxon>Chlorellales</taxon>
        <taxon>Chlorellaceae</taxon>
        <taxon>Auxenochlorella</taxon>
    </lineage>
</organism>
<evidence type="ECO:0000313" key="6">
    <source>
        <dbReference type="Proteomes" id="UP000279271"/>
    </source>
</evidence>
<dbReference type="PANTHER" id="PTHR43245">
    <property type="entry name" value="BIFUNCTIONAL POLYMYXIN RESISTANCE PROTEIN ARNA"/>
    <property type="match status" value="1"/>
</dbReference>
<accession>A0A3M7KZD4</accession>
<comment type="caution">
    <text evidence="5">The sequence shown here is derived from an EMBL/GenBank/DDBJ whole genome shotgun (WGS) entry which is preliminary data.</text>
</comment>
<evidence type="ECO:0000256" key="1">
    <source>
        <dbReference type="ARBA" id="ARBA00009219"/>
    </source>
</evidence>
<dbReference type="Proteomes" id="UP000279271">
    <property type="component" value="Unassembled WGS sequence"/>
</dbReference>
<dbReference type="EMBL" id="QOKY01000169">
    <property type="protein sequence ID" value="RMZ55125.1"/>
    <property type="molecule type" value="Genomic_DNA"/>
</dbReference>
<gene>
    <name evidence="5" type="ORF">APUTEX25_005403</name>
</gene>
<dbReference type="GO" id="GO:0006694">
    <property type="term" value="P:steroid biosynthetic process"/>
    <property type="evidence" value="ECO:0007669"/>
    <property type="project" value="InterPro"/>
</dbReference>
<reference evidence="6" key="1">
    <citation type="journal article" date="2018" name="Algal Res.">
        <title>Characterization of plant carbon substrate utilization by Auxenochlorella protothecoides.</title>
        <authorList>
            <person name="Vogler B.W."/>
            <person name="Starkenburg S.R."/>
            <person name="Sudasinghe N."/>
            <person name="Schambach J.Y."/>
            <person name="Rollin J.A."/>
            <person name="Pattathil S."/>
            <person name="Barry A.N."/>
        </authorList>
    </citation>
    <scope>NUCLEOTIDE SEQUENCE [LARGE SCALE GENOMIC DNA]</scope>
    <source>
        <strain evidence="6">UTEX 25</strain>
    </source>
</reference>
<dbReference type="GO" id="GO:0016616">
    <property type="term" value="F:oxidoreductase activity, acting on the CH-OH group of donors, NAD or NADP as acceptor"/>
    <property type="evidence" value="ECO:0007669"/>
    <property type="project" value="InterPro"/>
</dbReference>
<protein>
    <recommendedName>
        <fullName evidence="4">3-beta hydroxysteroid dehydrogenase/isomerase domain-containing protein</fullName>
    </recommendedName>
</protein>
<dbReference type="InterPro" id="IPR036291">
    <property type="entry name" value="NAD(P)-bd_dom_sf"/>
</dbReference>
<comment type="similarity">
    <text evidence="1 3">Belongs to the 3-beta-HSD family.</text>
</comment>
<keyword evidence="2 3" id="KW-0560">Oxidoreductase</keyword>
<keyword evidence="3" id="KW-0812">Transmembrane</keyword>
<evidence type="ECO:0000256" key="2">
    <source>
        <dbReference type="ARBA" id="ARBA00023002"/>
    </source>
</evidence>
<dbReference type="AlphaFoldDB" id="A0A3M7KZD4"/>
<proteinExistence type="inferred from homology"/>
<keyword evidence="3" id="KW-0472">Membrane</keyword>
<evidence type="ECO:0000259" key="4">
    <source>
        <dbReference type="Pfam" id="PF01073"/>
    </source>
</evidence>
<dbReference type="Gene3D" id="3.40.50.720">
    <property type="entry name" value="NAD(P)-binding Rossmann-like Domain"/>
    <property type="match status" value="1"/>
</dbReference>